<dbReference type="PROSITE" id="PS50228">
    <property type="entry name" value="SUEL_LECTIN"/>
    <property type="match status" value="3"/>
</dbReference>
<name>H2XTZ2_CIOIN</name>
<accession>H2XTZ2</accession>
<dbReference type="Gene3D" id="2.60.120.740">
    <property type="match status" value="3"/>
</dbReference>
<dbReference type="HOGENOM" id="CLU_078349_0_0_1"/>
<sequence>MAIFQKFSATLVFIKATGVRFSFIFAANIVICEGGSNRISCPTGYIINVLHAFYGRTDGTTYGMSPPIYRDHQCTATGSSNIINDVCDGQQYCSLSANNQVFGDPCPGTYKYIKVEYKCTIPFVKVICEHSTGTINCGTGKRIGVLDAFYGRSNRLTCPSRSILTTSCSAPNSFNQIRSSCHGNQACTLSANNGVYGDPCVGTYKYIKVKYVCYLSVVVCEGRRRSIRCPTNHVISIHTAYYGRTDSSTCPSRAIRSSRCKSRSSFRRIHNTCHGKQRCAITATNTVFGNPCNGTYKYIKMSYVCY</sequence>
<dbReference type="InterPro" id="IPR043159">
    <property type="entry name" value="Lectin_gal-bd_sf"/>
</dbReference>
<evidence type="ECO:0000313" key="3">
    <source>
        <dbReference type="Proteomes" id="UP000008144"/>
    </source>
</evidence>
<dbReference type="AlphaFoldDB" id="H2XTZ2"/>
<dbReference type="EMBL" id="EAAA01000660">
    <property type="status" value="NOT_ANNOTATED_CDS"/>
    <property type="molecule type" value="Genomic_DNA"/>
</dbReference>
<dbReference type="PANTHER" id="PTHR46780">
    <property type="entry name" value="PROTEIN EVA-1"/>
    <property type="match status" value="1"/>
</dbReference>
<dbReference type="OMA" id="NICPGAQ"/>
<keyword evidence="3" id="KW-1185">Reference proteome</keyword>
<dbReference type="Ensembl" id="ENSCINT00000032181.1">
    <property type="protein sequence ID" value="ENSCINP00000033126.1"/>
    <property type="gene ID" value="ENSCING00000021943.1"/>
</dbReference>
<feature type="domain" description="SUEL-type lectin" evidence="1">
    <location>
        <begin position="127"/>
        <end position="214"/>
    </location>
</feature>
<evidence type="ECO:0000313" key="2">
    <source>
        <dbReference type="Ensembl" id="ENSCINP00000033126.1"/>
    </source>
</evidence>
<dbReference type="GeneTree" id="ENSGT00940000154285"/>
<feature type="domain" description="SUEL-type lectin" evidence="1">
    <location>
        <begin position="31"/>
        <end position="120"/>
    </location>
</feature>
<dbReference type="CDD" id="cd22827">
    <property type="entry name" value="Gal_Rha_Lectin_SUL-I-like"/>
    <property type="match status" value="3"/>
</dbReference>
<reference evidence="2" key="4">
    <citation type="submission" date="2025-09" db="UniProtKB">
        <authorList>
            <consortium name="Ensembl"/>
        </authorList>
    </citation>
    <scope>IDENTIFICATION</scope>
</reference>
<dbReference type="InterPro" id="IPR000922">
    <property type="entry name" value="Lectin_gal-bd_dom"/>
</dbReference>
<dbReference type="InParanoid" id="H2XTZ2"/>
<reference evidence="2" key="3">
    <citation type="submission" date="2025-08" db="UniProtKB">
        <authorList>
            <consortium name="Ensembl"/>
        </authorList>
    </citation>
    <scope>IDENTIFICATION</scope>
</reference>
<reference evidence="3" key="1">
    <citation type="journal article" date="2002" name="Science">
        <title>The draft genome of Ciona intestinalis: insights into chordate and vertebrate origins.</title>
        <authorList>
            <person name="Dehal P."/>
            <person name="Satou Y."/>
            <person name="Campbell R.K."/>
            <person name="Chapman J."/>
            <person name="Degnan B."/>
            <person name="De Tomaso A."/>
            <person name="Davidson B."/>
            <person name="Di Gregorio A."/>
            <person name="Gelpke M."/>
            <person name="Goodstein D.M."/>
            <person name="Harafuji N."/>
            <person name="Hastings K.E."/>
            <person name="Ho I."/>
            <person name="Hotta K."/>
            <person name="Huang W."/>
            <person name="Kawashima T."/>
            <person name="Lemaire P."/>
            <person name="Martinez D."/>
            <person name="Meinertzhagen I.A."/>
            <person name="Necula S."/>
            <person name="Nonaka M."/>
            <person name="Putnam N."/>
            <person name="Rash S."/>
            <person name="Saiga H."/>
            <person name="Satake M."/>
            <person name="Terry A."/>
            <person name="Yamada L."/>
            <person name="Wang H.G."/>
            <person name="Awazu S."/>
            <person name="Azumi K."/>
            <person name="Boore J."/>
            <person name="Branno M."/>
            <person name="Chin-Bow S."/>
            <person name="DeSantis R."/>
            <person name="Doyle S."/>
            <person name="Francino P."/>
            <person name="Keys D.N."/>
            <person name="Haga S."/>
            <person name="Hayashi H."/>
            <person name="Hino K."/>
            <person name="Imai K.S."/>
            <person name="Inaba K."/>
            <person name="Kano S."/>
            <person name="Kobayashi K."/>
            <person name="Kobayashi M."/>
            <person name="Lee B.I."/>
            <person name="Makabe K.W."/>
            <person name="Manohar C."/>
            <person name="Matassi G."/>
            <person name="Medina M."/>
            <person name="Mochizuki Y."/>
            <person name="Mount S."/>
            <person name="Morishita T."/>
            <person name="Miura S."/>
            <person name="Nakayama A."/>
            <person name="Nishizaka S."/>
            <person name="Nomoto H."/>
            <person name="Ohta F."/>
            <person name="Oishi K."/>
            <person name="Rigoutsos I."/>
            <person name="Sano M."/>
            <person name="Sasaki A."/>
            <person name="Sasakura Y."/>
            <person name="Shoguchi E."/>
            <person name="Shin-i T."/>
            <person name="Spagnuolo A."/>
            <person name="Stainier D."/>
            <person name="Suzuki M.M."/>
            <person name="Tassy O."/>
            <person name="Takatori N."/>
            <person name="Tokuoka M."/>
            <person name="Yagi K."/>
            <person name="Yoshizaki F."/>
            <person name="Wada S."/>
            <person name="Zhang C."/>
            <person name="Hyatt P.D."/>
            <person name="Larimer F."/>
            <person name="Detter C."/>
            <person name="Doggett N."/>
            <person name="Glavina T."/>
            <person name="Hawkins T."/>
            <person name="Richardson P."/>
            <person name="Lucas S."/>
            <person name="Kohara Y."/>
            <person name="Levine M."/>
            <person name="Satoh N."/>
            <person name="Rokhsar D.S."/>
        </authorList>
    </citation>
    <scope>NUCLEOTIDE SEQUENCE [LARGE SCALE GENOMIC DNA]</scope>
</reference>
<protein>
    <recommendedName>
        <fullName evidence="1">SUEL-type lectin domain-containing protein</fullName>
    </recommendedName>
</protein>
<reference evidence="2" key="2">
    <citation type="journal article" date="2008" name="Genome Biol.">
        <title>Improved genome assembly and evidence-based global gene model set for the chordate Ciona intestinalis: new insight into intron and operon populations.</title>
        <authorList>
            <person name="Satou Y."/>
            <person name="Mineta K."/>
            <person name="Ogasawara M."/>
            <person name="Sasakura Y."/>
            <person name="Shoguchi E."/>
            <person name="Ueno K."/>
            <person name="Yamada L."/>
            <person name="Matsumoto J."/>
            <person name="Wasserscheid J."/>
            <person name="Dewar K."/>
            <person name="Wiley G.B."/>
            <person name="Macmil S.L."/>
            <person name="Roe B.A."/>
            <person name="Zeller R.W."/>
            <person name="Hastings K.E."/>
            <person name="Lemaire P."/>
            <person name="Lindquist E."/>
            <person name="Endo T."/>
            <person name="Hotta K."/>
            <person name="Inaba K."/>
        </authorList>
    </citation>
    <scope>NUCLEOTIDE SEQUENCE [LARGE SCALE GENOMIC DNA]</scope>
    <source>
        <strain evidence="2">wild type</strain>
    </source>
</reference>
<proteinExistence type="predicted"/>
<evidence type="ECO:0000259" key="1">
    <source>
        <dbReference type="PROSITE" id="PS50228"/>
    </source>
</evidence>
<dbReference type="Proteomes" id="UP000008144">
    <property type="component" value="Chromosome 11"/>
</dbReference>
<feature type="domain" description="SUEL-type lectin" evidence="1">
    <location>
        <begin position="219"/>
        <end position="306"/>
    </location>
</feature>
<dbReference type="Pfam" id="PF02140">
    <property type="entry name" value="SUEL_Lectin"/>
    <property type="match status" value="3"/>
</dbReference>
<dbReference type="GO" id="GO:0030246">
    <property type="term" value="F:carbohydrate binding"/>
    <property type="evidence" value="ECO:0007669"/>
    <property type="project" value="InterPro"/>
</dbReference>
<organism evidence="2 3">
    <name type="scientific">Ciona intestinalis</name>
    <name type="common">Transparent sea squirt</name>
    <name type="synonym">Ascidia intestinalis</name>
    <dbReference type="NCBI Taxonomy" id="7719"/>
    <lineage>
        <taxon>Eukaryota</taxon>
        <taxon>Metazoa</taxon>
        <taxon>Chordata</taxon>
        <taxon>Tunicata</taxon>
        <taxon>Ascidiacea</taxon>
        <taxon>Phlebobranchia</taxon>
        <taxon>Cionidae</taxon>
        <taxon>Ciona</taxon>
    </lineage>
</organism>